<evidence type="ECO:0000313" key="3">
    <source>
        <dbReference type="Proteomes" id="UP001154282"/>
    </source>
</evidence>
<reference evidence="2" key="1">
    <citation type="submission" date="2022-08" db="EMBL/GenBank/DDBJ databases">
        <authorList>
            <person name="Gutierrez-Valencia J."/>
        </authorList>
    </citation>
    <scope>NUCLEOTIDE SEQUENCE</scope>
</reference>
<organism evidence="2 3">
    <name type="scientific">Linum tenue</name>
    <dbReference type="NCBI Taxonomy" id="586396"/>
    <lineage>
        <taxon>Eukaryota</taxon>
        <taxon>Viridiplantae</taxon>
        <taxon>Streptophyta</taxon>
        <taxon>Embryophyta</taxon>
        <taxon>Tracheophyta</taxon>
        <taxon>Spermatophyta</taxon>
        <taxon>Magnoliopsida</taxon>
        <taxon>eudicotyledons</taxon>
        <taxon>Gunneridae</taxon>
        <taxon>Pentapetalae</taxon>
        <taxon>rosids</taxon>
        <taxon>fabids</taxon>
        <taxon>Malpighiales</taxon>
        <taxon>Linaceae</taxon>
        <taxon>Linum</taxon>
    </lineage>
</organism>
<dbReference type="Proteomes" id="UP001154282">
    <property type="component" value="Unassembled WGS sequence"/>
</dbReference>
<evidence type="ECO:0000256" key="1">
    <source>
        <dbReference type="SAM" id="MobiDB-lite"/>
    </source>
</evidence>
<gene>
    <name evidence="2" type="ORF">LITE_LOCUS35431</name>
</gene>
<sequence length="42" mass="4652">MMKTFKQTRPKEKGKKGGCSTSRWPKEDGLQCLALLLVGSVL</sequence>
<protein>
    <submittedName>
        <fullName evidence="2">Uncharacterized protein</fullName>
    </submittedName>
</protein>
<comment type="caution">
    <text evidence="2">The sequence shown here is derived from an EMBL/GenBank/DDBJ whole genome shotgun (WGS) entry which is preliminary data.</text>
</comment>
<dbReference type="EMBL" id="CAMGYJ010000008">
    <property type="protein sequence ID" value="CAI0462611.1"/>
    <property type="molecule type" value="Genomic_DNA"/>
</dbReference>
<feature type="compositionally biased region" description="Basic residues" evidence="1">
    <location>
        <begin position="1"/>
        <end position="16"/>
    </location>
</feature>
<keyword evidence="3" id="KW-1185">Reference proteome</keyword>
<name>A0AAV0NWR7_9ROSI</name>
<dbReference type="AlphaFoldDB" id="A0AAV0NWR7"/>
<accession>A0AAV0NWR7</accession>
<feature type="region of interest" description="Disordered" evidence="1">
    <location>
        <begin position="1"/>
        <end position="22"/>
    </location>
</feature>
<evidence type="ECO:0000313" key="2">
    <source>
        <dbReference type="EMBL" id="CAI0462611.1"/>
    </source>
</evidence>
<proteinExistence type="predicted"/>